<protein>
    <submittedName>
        <fullName evidence="1">Uncharacterized protein</fullName>
    </submittedName>
</protein>
<dbReference type="RefSeq" id="WP_049149605.1">
    <property type="nucleotide sequence ID" value="NZ_CABIYR010000005.1"/>
</dbReference>
<sequence>MFGKRKKDSYDAENDRLNGSYIASQETNLPLDEFMTRLFAEELPMLDSTSRREVYRLLREYDGDTITSQDELPAPIRELMDL</sequence>
<gene>
    <name evidence="1" type="ORF">QPX54_00420</name>
</gene>
<organism evidence="1 2">
    <name type="scientific">Corynebacterium propinquum</name>
    <dbReference type="NCBI Taxonomy" id="43769"/>
    <lineage>
        <taxon>Bacteria</taxon>
        <taxon>Bacillati</taxon>
        <taxon>Actinomycetota</taxon>
        <taxon>Actinomycetes</taxon>
        <taxon>Mycobacteriales</taxon>
        <taxon>Corynebacteriaceae</taxon>
        <taxon>Corynebacterium</taxon>
    </lineage>
</organism>
<dbReference type="EMBL" id="JASNVP010000001">
    <property type="protein sequence ID" value="MDK4324991.1"/>
    <property type="molecule type" value="Genomic_DNA"/>
</dbReference>
<name>A0AAP4BT67_9CORY</name>
<accession>A0AAP4BT67</accession>
<reference evidence="1" key="1">
    <citation type="submission" date="2023-05" db="EMBL/GenBank/DDBJ databases">
        <title>Metabolic capabilities are highly conserved among human nasal-associated Corynebacterium species in pangenomic analyses.</title>
        <authorList>
            <person name="Tran T.H."/>
            <person name="Roberts A.Q."/>
            <person name="Escapa I.F."/>
            <person name="Gao W."/>
            <person name="Conlan S."/>
            <person name="Kong H."/>
            <person name="Segre J.A."/>
            <person name="Kelly M.S."/>
            <person name="Lemon K.P."/>
        </authorList>
    </citation>
    <scope>NUCLEOTIDE SEQUENCE</scope>
    <source>
        <strain evidence="1">KPL2654</strain>
    </source>
</reference>
<dbReference type="Proteomes" id="UP001226160">
    <property type="component" value="Unassembled WGS sequence"/>
</dbReference>
<dbReference type="AlphaFoldDB" id="A0AAP4BT67"/>
<proteinExistence type="predicted"/>
<evidence type="ECO:0000313" key="1">
    <source>
        <dbReference type="EMBL" id="MDK4324991.1"/>
    </source>
</evidence>
<evidence type="ECO:0000313" key="2">
    <source>
        <dbReference type="Proteomes" id="UP001226160"/>
    </source>
</evidence>
<comment type="caution">
    <text evidence="1">The sequence shown here is derived from an EMBL/GenBank/DDBJ whole genome shotgun (WGS) entry which is preliminary data.</text>
</comment>